<comment type="similarity">
    <text evidence="2 9">Belongs to the class-I pyridine nucleotide-disulfide oxidoreductase family.</text>
</comment>
<reference evidence="12" key="2">
    <citation type="submission" date="2021-08" db="EMBL/GenBank/DDBJ databases">
        <authorList>
            <person name="Tani A."/>
            <person name="Ola A."/>
            <person name="Ogura Y."/>
            <person name="Katsura K."/>
            <person name="Hayashi T."/>
        </authorList>
    </citation>
    <scope>NUCLEOTIDE SEQUENCE</scope>
    <source>
        <strain evidence="12">DSM 17168</strain>
    </source>
</reference>
<evidence type="ECO:0000313" key="13">
    <source>
        <dbReference type="Proteomes" id="UP001055153"/>
    </source>
</evidence>
<dbReference type="PRINTS" id="PR00411">
    <property type="entry name" value="PNDRDTASEI"/>
</dbReference>
<evidence type="ECO:0000256" key="8">
    <source>
        <dbReference type="ARBA" id="ARBA00023284"/>
    </source>
</evidence>
<dbReference type="EMBL" id="BPQQ01000091">
    <property type="protein sequence ID" value="GJE03812.1"/>
    <property type="molecule type" value="Genomic_DNA"/>
</dbReference>
<name>A0ABQ4SKS5_9HYPH</name>
<evidence type="ECO:0000256" key="3">
    <source>
        <dbReference type="ARBA" id="ARBA00022630"/>
    </source>
</evidence>
<dbReference type="InterPro" id="IPR001100">
    <property type="entry name" value="Pyr_nuc-diS_OxRdtase"/>
</dbReference>
<accession>A0ABQ4SKS5</accession>
<dbReference type="SUPFAM" id="SSF51905">
    <property type="entry name" value="FAD/NAD(P)-binding domain"/>
    <property type="match status" value="1"/>
</dbReference>
<dbReference type="PIRSF" id="PIRSF000350">
    <property type="entry name" value="Mercury_reductase_MerA"/>
    <property type="match status" value="1"/>
</dbReference>
<gene>
    <name evidence="12" type="primary">rclA</name>
    <name evidence="12" type="ORF">GMJLKIPL_5769</name>
</gene>
<dbReference type="InterPro" id="IPR016156">
    <property type="entry name" value="FAD/NAD-linked_Rdtase_dimer_sf"/>
</dbReference>
<dbReference type="NCBIfam" id="NF004992">
    <property type="entry name" value="PRK06370.1-4"/>
    <property type="match status" value="1"/>
</dbReference>
<evidence type="ECO:0000256" key="1">
    <source>
        <dbReference type="ARBA" id="ARBA00001974"/>
    </source>
</evidence>
<proteinExistence type="inferred from homology"/>
<evidence type="ECO:0000256" key="2">
    <source>
        <dbReference type="ARBA" id="ARBA00007532"/>
    </source>
</evidence>
<dbReference type="Pfam" id="PF07992">
    <property type="entry name" value="Pyr_redox_2"/>
    <property type="match status" value="1"/>
</dbReference>
<comment type="cofactor">
    <cofactor evidence="1">
        <name>FAD</name>
        <dbReference type="ChEBI" id="CHEBI:57692"/>
    </cofactor>
</comment>
<dbReference type="InterPro" id="IPR023753">
    <property type="entry name" value="FAD/NAD-binding_dom"/>
</dbReference>
<dbReference type="PANTHER" id="PTHR43014:SF2">
    <property type="entry name" value="MERCURIC REDUCTASE"/>
    <property type="match status" value="1"/>
</dbReference>
<dbReference type="Gene3D" id="3.30.390.30">
    <property type="match status" value="1"/>
</dbReference>
<feature type="domain" description="Pyridine nucleotide-disulphide oxidoreductase dimerisation" evidence="10">
    <location>
        <begin position="346"/>
        <end position="449"/>
    </location>
</feature>
<sequence length="459" mass="47633">MSRHFDAIVIGAGQAGPSLAGRLTAAGQTVALIERHLFGGTCVNTGCMPTKALVASAYAAHLARRAGDFGVVVPGAVGIDPKAVAARQQGVSATARGNVERWLRGMAGCTVLTGHARFQGPHAVAVNGEVLEAERIFINVGGRARVPDLPGIDRVPHLTNTSILQLDTLPAHLVVVGGSYIGLEFAQIYRRFGSAVTVVEQGPRLIAREDPDVSEAVADILAREGVSVRLNASCIRLAPRPDGVAVGVDCRDGPPVVVGSHVLLAVGRRPNTDDLGLEAAGLATDAHGFIPVGEDLQTSVPGVYALGDCNGRGAFTHTAYNDFEIVAANLLDGAGRRVSERIPGYALYTDPPLGRVGMTEAQVRATGRPALIGTRPMTRVGRAVEKGETLGFMKVLVDAESRALLGAAILGTGGDEAVHGILDMMNAGAAAPVLQWAVPIHPTVSELIPTVLGDLRPLV</sequence>
<dbReference type="RefSeq" id="WP_238241191.1">
    <property type="nucleotide sequence ID" value="NZ_BPQQ01000091.1"/>
</dbReference>
<keyword evidence="3 9" id="KW-0285">Flavoprotein</keyword>
<dbReference type="Proteomes" id="UP001055153">
    <property type="component" value="Unassembled WGS sequence"/>
</dbReference>
<keyword evidence="6 9" id="KW-0560">Oxidoreductase</keyword>
<evidence type="ECO:0000259" key="10">
    <source>
        <dbReference type="Pfam" id="PF02852"/>
    </source>
</evidence>
<dbReference type="InterPro" id="IPR012999">
    <property type="entry name" value="Pyr_OxRdtase_I_AS"/>
</dbReference>
<dbReference type="PANTHER" id="PTHR43014">
    <property type="entry name" value="MERCURIC REDUCTASE"/>
    <property type="match status" value="1"/>
</dbReference>
<protein>
    <submittedName>
        <fullName evidence="12">Pyridine nucleotide-disulfide oxidoreductase RclA</fullName>
    </submittedName>
</protein>
<evidence type="ECO:0000256" key="7">
    <source>
        <dbReference type="ARBA" id="ARBA00023157"/>
    </source>
</evidence>
<organism evidence="12 13">
    <name type="scientific">Methylobacterium isbiliense</name>
    <dbReference type="NCBI Taxonomy" id="315478"/>
    <lineage>
        <taxon>Bacteria</taxon>
        <taxon>Pseudomonadati</taxon>
        <taxon>Pseudomonadota</taxon>
        <taxon>Alphaproteobacteria</taxon>
        <taxon>Hyphomicrobiales</taxon>
        <taxon>Methylobacteriaceae</taxon>
        <taxon>Methylobacterium</taxon>
    </lineage>
</organism>
<comment type="caution">
    <text evidence="12">The sequence shown here is derived from an EMBL/GenBank/DDBJ whole genome shotgun (WGS) entry which is preliminary data.</text>
</comment>
<evidence type="ECO:0000256" key="9">
    <source>
        <dbReference type="RuleBase" id="RU003691"/>
    </source>
</evidence>
<evidence type="ECO:0000256" key="5">
    <source>
        <dbReference type="ARBA" id="ARBA00022857"/>
    </source>
</evidence>
<keyword evidence="13" id="KW-1185">Reference proteome</keyword>
<evidence type="ECO:0000256" key="6">
    <source>
        <dbReference type="ARBA" id="ARBA00023002"/>
    </source>
</evidence>
<dbReference type="Pfam" id="PF02852">
    <property type="entry name" value="Pyr_redox_dim"/>
    <property type="match status" value="1"/>
</dbReference>
<dbReference type="PROSITE" id="PS00076">
    <property type="entry name" value="PYRIDINE_REDOX_1"/>
    <property type="match status" value="1"/>
</dbReference>
<dbReference type="Gene3D" id="3.50.50.60">
    <property type="entry name" value="FAD/NAD(P)-binding domain"/>
    <property type="match status" value="2"/>
</dbReference>
<keyword evidence="4 9" id="KW-0274">FAD</keyword>
<keyword evidence="8 9" id="KW-0676">Redox-active center</keyword>
<evidence type="ECO:0000256" key="4">
    <source>
        <dbReference type="ARBA" id="ARBA00022827"/>
    </source>
</evidence>
<dbReference type="PRINTS" id="PR00368">
    <property type="entry name" value="FADPNR"/>
</dbReference>
<dbReference type="InterPro" id="IPR036188">
    <property type="entry name" value="FAD/NAD-bd_sf"/>
</dbReference>
<keyword evidence="7" id="KW-1015">Disulfide bond</keyword>
<evidence type="ECO:0000259" key="11">
    <source>
        <dbReference type="Pfam" id="PF07992"/>
    </source>
</evidence>
<dbReference type="SUPFAM" id="SSF55424">
    <property type="entry name" value="FAD/NAD-linked reductases, dimerisation (C-terminal) domain"/>
    <property type="match status" value="1"/>
</dbReference>
<evidence type="ECO:0000313" key="12">
    <source>
        <dbReference type="EMBL" id="GJE03812.1"/>
    </source>
</evidence>
<feature type="domain" description="FAD/NAD(P)-binding" evidence="11">
    <location>
        <begin position="6"/>
        <end position="321"/>
    </location>
</feature>
<reference evidence="12" key="1">
    <citation type="journal article" date="2021" name="Front. Microbiol.">
        <title>Comprehensive Comparative Genomics and Phenotyping of Methylobacterium Species.</title>
        <authorList>
            <person name="Alessa O."/>
            <person name="Ogura Y."/>
            <person name="Fujitani Y."/>
            <person name="Takami H."/>
            <person name="Hayashi T."/>
            <person name="Sahin N."/>
            <person name="Tani A."/>
        </authorList>
    </citation>
    <scope>NUCLEOTIDE SEQUENCE</scope>
    <source>
        <strain evidence="12">DSM 17168</strain>
    </source>
</reference>
<dbReference type="InterPro" id="IPR004099">
    <property type="entry name" value="Pyr_nucl-diS_OxRdtase_dimer"/>
</dbReference>
<keyword evidence="5" id="KW-0521">NADP</keyword>